<dbReference type="EC" id="2.1.2.2" evidence="4"/>
<dbReference type="NCBIfam" id="TIGR00639">
    <property type="entry name" value="PurN"/>
    <property type="match status" value="1"/>
</dbReference>
<comment type="pathway">
    <text evidence="1 4">Purine metabolism; IMP biosynthesis via de novo pathway; N(2)-formyl-N(1)-(5-phospho-D-ribosyl)glycinamide from N(1)-(5-phospho-D-ribosyl)glycinamide (10-formyl THF route): step 1/1.</text>
</comment>
<dbReference type="EMBL" id="SMAF01000013">
    <property type="protein sequence ID" value="TCS97367.1"/>
    <property type="molecule type" value="Genomic_DNA"/>
</dbReference>
<dbReference type="HAMAP" id="MF_01930">
    <property type="entry name" value="PurN"/>
    <property type="match status" value="1"/>
</dbReference>
<feature type="binding site" evidence="4">
    <location>
        <begin position="93"/>
        <end position="96"/>
    </location>
    <ligand>
        <name>(6R)-10-formyltetrahydrofolate</name>
        <dbReference type="ChEBI" id="CHEBI:195366"/>
    </ligand>
</feature>
<evidence type="ECO:0000313" key="7">
    <source>
        <dbReference type="Proteomes" id="UP000294599"/>
    </source>
</evidence>
<keyword evidence="2 4" id="KW-0808">Transferase</keyword>
<dbReference type="SUPFAM" id="SSF53328">
    <property type="entry name" value="Formyltransferase"/>
    <property type="match status" value="1"/>
</dbReference>
<feature type="binding site" evidence="4">
    <location>
        <position position="68"/>
    </location>
    <ligand>
        <name>(6R)-10-formyltetrahydrofolate</name>
        <dbReference type="ChEBI" id="CHEBI:195366"/>
    </ligand>
</feature>
<evidence type="ECO:0000256" key="2">
    <source>
        <dbReference type="ARBA" id="ARBA00022679"/>
    </source>
</evidence>
<comment type="similarity">
    <text evidence="4">Belongs to the GART family.</text>
</comment>
<evidence type="ECO:0000256" key="4">
    <source>
        <dbReference type="HAMAP-Rule" id="MF_01930"/>
    </source>
</evidence>
<keyword evidence="3 4" id="KW-0658">Purine biosynthesis</keyword>
<evidence type="ECO:0000256" key="1">
    <source>
        <dbReference type="ARBA" id="ARBA00005054"/>
    </source>
</evidence>
<dbReference type="RefSeq" id="WP_123521121.1">
    <property type="nucleotide sequence ID" value="NZ_JBHLWF010000085.1"/>
</dbReference>
<dbReference type="AlphaFoldDB" id="A0A4S3KVL6"/>
<feature type="binding site" evidence="4">
    <location>
        <position position="110"/>
    </location>
    <ligand>
        <name>(6R)-10-formyltetrahydrofolate</name>
        <dbReference type="ChEBI" id="CHEBI:195366"/>
    </ligand>
</feature>
<dbReference type="InterPro" id="IPR036477">
    <property type="entry name" value="Formyl_transf_N_sf"/>
</dbReference>
<dbReference type="PANTHER" id="PTHR43369:SF2">
    <property type="entry name" value="PHOSPHORIBOSYLGLYCINAMIDE FORMYLTRANSFERASE"/>
    <property type="match status" value="1"/>
</dbReference>
<feature type="domain" description="Formyl transferase N-terminal" evidence="5">
    <location>
        <begin position="6"/>
        <end position="185"/>
    </location>
</feature>
<name>A0A4S3KVL6_9GAMM</name>
<dbReference type="GO" id="GO:0006189">
    <property type="term" value="P:'de novo' IMP biosynthetic process"/>
    <property type="evidence" value="ECO:0007669"/>
    <property type="project" value="UniProtKB-UniRule"/>
</dbReference>
<protein>
    <recommendedName>
        <fullName evidence="4">Phosphoribosylglycinamide formyltransferase</fullName>
        <ecNumber evidence="4">2.1.2.2</ecNumber>
    </recommendedName>
    <alternativeName>
        <fullName evidence="4">5'-phosphoribosylglycinamide transformylase</fullName>
    </alternativeName>
    <alternativeName>
        <fullName evidence="4">GAR transformylase</fullName>
        <shortName evidence="4">GART</shortName>
    </alternativeName>
</protein>
<dbReference type="OrthoDB" id="9806170at2"/>
<proteinExistence type="inferred from homology"/>
<feature type="site" description="Raises pKa of active site His" evidence="4">
    <location>
        <position position="148"/>
    </location>
</feature>
<dbReference type="GO" id="GO:0005829">
    <property type="term" value="C:cytosol"/>
    <property type="evidence" value="ECO:0007669"/>
    <property type="project" value="TreeGrafter"/>
</dbReference>
<dbReference type="Proteomes" id="UP000294599">
    <property type="component" value="Unassembled WGS sequence"/>
</dbReference>
<comment type="function">
    <text evidence="4">Catalyzes the transfer of a formyl group from 10-formyltetrahydrofolate to 5-phospho-ribosyl-glycinamide (GAR), producing 5-phospho-ribosyl-N-formylglycinamide (FGAR) and tetrahydrofolate.</text>
</comment>
<keyword evidence="7" id="KW-1185">Reference proteome</keyword>
<evidence type="ECO:0000256" key="3">
    <source>
        <dbReference type="ARBA" id="ARBA00022755"/>
    </source>
</evidence>
<dbReference type="Gene3D" id="3.40.50.170">
    <property type="entry name" value="Formyl transferase, N-terminal domain"/>
    <property type="match status" value="1"/>
</dbReference>
<dbReference type="InterPro" id="IPR002376">
    <property type="entry name" value="Formyl_transf_N"/>
</dbReference>
<organism evidence="6 7">
    <name type="scientific">Pseudofulvimonas gallinarii</name>
    <dbReference type="NCBI Taxonomy" id="634155"/>
    <lineage>
        <taxon>Bacteria</taxon>
        <taxon>Pseudomonadati</taxon>
        <taxon>Pseudomonadota</taxon>
        <taxon>Gammaproteobacteria</taxon>
        <taxon>Lysobacterales</taxon>
        <taxon>Rhodanobacteraceae</taxon>
        <taxon>Pseudofulvimonas</taxon>
    </lineage>
</organism>
<comment type="catalytic activity">
    <reaction evidence="4">
        <text>N(1)-(5-phospho-beta-D-ribosyl)glycinamide + (6R)-10-formyltetrahydrofolate = N(2)-formyl-N(1)-(5-phospho-beta-D-ribosyl)glycinamide + (6S)-5,6,7,8-tetrahydrofolate + H(+)</text>
        <dbReference type="Rhea" id="RHEA:15053"/>
        <dbReference type="ChEBI" id="CHEBI:15378"/>
        <dbReference type="ChEBI" id="CHEBI:57453"/>
        <dbReference type="ChEBI" id="CHEBI:143788"/>
        <dbReference type="ChEBI" id="CHEBI:147286"/>
        <dbReference type="ChEBI" id="CHEBI:195366"/>
        <dbReference type="EC" id="2.1.2.2"/>
    </reaction>
</comment>
<reference evidence="6 7" key="1">
    <citation type="submission" date="2019-03" db="EMBL/GenBank/DDBJ databases">
        <title>Genomic Encyclopedia of Type Strains, Phase IV (KMG-IV): sequencing the most valuable type-strain genomes for metagenomic binning, comparative biology and taxonomic classification.</title>
        <authorList>
            <person name="Goeker M."/>
        </authorList>
    </citation>
    <scope>NUCLEOTIDE SEQUENCE [LARGE SCALE GENOMIC DNA]</scope>
    <source>
        <strain evidence="6 7">DSM 21944</strain>
    </source>
</reference>
<feature type="binding site" evidence="4">
    <location>
        <begin position="15"/>
        <end position="17"/>
    </location>
    <ligand>
        <name>N(1)-(5-phospho-beta-D-ribosyl)glycinamide</name>
        <dbReference type="ChEBI" id="CHEBI:143788"/>
    </ligand>
</feature>
<comment type="caution">
    <text evidence="6">The sequence shown here is derived from an EMBL/GenBank/DDBJ whole genome shotgun (WGS) entry which is preliminary data.</text>
</comment>
<dbReference type="InterPro" id="IPR004607">
    <property type="entry name" value="GART"/>
</dbReference>
<gene>
    <name evidence="4" type="primary">purN</name>
    <name evidence="6" type="ORF">EDC25_11340</name>
</gene>
<evidence type="ECO:0000313" key="6">
    <source>
        <dbReference type="EMBL" id="TCS97367.1"/>
    </source>
</evidence>
<dbReference type="CDD" id="cd08645">
    <property type="entry name" value="FMT_core_GART"/>
    <property type="match status" value="1"/>
</dbReference>
<evidence type="ECO:0000259" key="5">
    <source>
        <dbReference type="Pfam" id="PF00551"/>
    </source>
</evidence>
<dbReference type="Pfam" id="PF00551">
    <property type="entry name" value="Formyl_trans_N"/>
    <property type="match status" value="1"/>
</dbReference>
<dbReference type="PANTHER" id="PTHR43369">
    <property type="entry name" value="PHOSPHORIBOSYLGLYCINAMIDE FORMYLTRANSFERASE"/>
    <property type="match status" value="1"/>
</dbReference>
<dbReference type="UniPathway" id="UPA00074">
    <property type="reaction ID" value="UER00126"/>
</dbReference>
<accession>A0A4S3KVL6</accession>
<dbReference type="GO" id="GO:0004644">
    <property type="term" value="F:phosphoribosylglycinamide formyltransferase activity"/>
    <property type="evidence" value="ECO:0007669"/>
    <property type="project" value="UniProtKB-UniRule"/>
</dbReference>
<sequence length="228" mass="23731">MTAAARIAVLVSGRGSNLQALIDAQANGRLPGRIVVVGSNKPDCAALDRATAAGIDTFALRQRDFADREAMDAALDAELRRHSPGLVVLAGFMRILSPTMVAGWPGRMLNIHPSLLPKYPGLDTHARALAAGDSEHGASVHYVIPELDAGPVIAQVRIPVLAGDTPDALAQRLLLREHALMVAAIALVAAGDVQLTPAGIQFSGATLAAPLRLNDDDVLVADNDAAAR</sequence>
<feature type="active site" description="Proton donor" evidence="4">
    <location>
        <position position="112"/>
    </location>
</feature>